<dbReference type="SUPFAM" id="SSF53448">
    <property type="entry name" value="Nucleotide-diphospho-sugar transferases"/>
    <property type="match status" value="1"/>
</dbReference>
<sequence length="341" mass="37974">MHLTPTASPLRASPAGPKAAAARIAVVIVNYRTAELTIQCLESLQPVLDECDYVSAYVVDNASGDDSPALIENAIRENDWRWARLVQAKRNGGFAYGNNVGMAAAEDDHETPFDAYWLLNSDTIVRPGALKALVDALDVECGVGIVGSRLEDPDGSAQISAFRFHTAGSELARGLNLGVWFRLFPSAEIAPAQDDARELADWVAGASMLIDRKVIDQVGLLDEDYFLYYEEVDYCLRARRLGWKTSYVSASRVVHLVGQSSNVTERSSAARRLPKYWFESRAKYFEKNYGRGARVLADVGWLAGHLLYRARRVLQNKHDQIPKRLVTDFILYNLSPLNRVH</sequence>
<keyword evidence="1" id="KW-0808">Transferase</keyword>
<dbReference type="EMBL" id="SJPO01000001">
    <property type="protein sequence ID" value="TWT85922.1"/>
    <property type="molecule type" value="Genomic_DNA"/>
</dbReference>
<dbReference type="AlphaFoldDB" id="A0A5C5ZF16"/>
<dbReference type="GO" id="GO:0102096">
    <property type="term" value="F:decaprenyl-N-acetyl-alpha-D-glucosaminyl-pyrophosphate:dTDP-alpha-L-rhamnose rhamnosyltransferase activity"/>
    <property type="evidence" value="ECO:0007669"/>
    <property type="project" value="UniProtKB-EC"/>
</dbReference>
<protein>
    <submittedName>
        <fullName evidence="1">N-acetylglucosaminyl-diphospho-decaprenol L-rhamnosyltransferase</fullName>
        <ecNumber evidence="1">2.4.1.289</ecNumber>
    </submittedName>
</protein>
<name>A0A5C5ZF16_9BACT</name>
<evidence type="ECO:0000313" key="2">
    <source>
        <dbReference type="Proteomes" id="UP000318478"/>
    </source>
</evidence>
<dbReference type="EC" id="2.4.1.289" evidence="1"/>
<dbReference type="InterPro" id="IPR029044">
    <property type="entry name" value="Nucleotide-diphossugar_trans"/>
</dbReference>
<dbReference type="OrthoDB" id="9771846at2"/>
<dbReference type="Proteomes" id="UP000318478">
    <property type="component" value="Unassembled WGS sequence"/>
</dbReference>
<dbReference type="CDD" id="cd04186">
    <property type="entry name" value="GT_2_like_c"/>
    <property type="match status" value="1"/>
</dbReference>
<gene>
    <name evidence="1" type="primary">wbbL</name>
    <name evidence="1" type="ORF">Pla123a_07290</name>
</gene>
<reference evidence="1 2" key="1">
    <citation type="submission" date="2019-02" db="EMBL/GenBank/DDBJ databases">
        <title>Deep-cultivation of Planctomycetes and their phenomic and genomic characterization uncovers novel biology.</title>
        <authorList>
            <person name="Wiegand S."/>
            <person name="Jogler M."/>
            <person name="Boedeker C."/>
            <person name="Pinto D."/>
            <person name="Vollmers J."/>
            <person name="Rivas-Marin E."/>
            <person name="Kohn T."/>
            <person name="Peeters S.H."/>
            <person name="Heuer A."/>
            <person name="Rast P."/>
            <person name="Oberbeckmann S."/>
            <person name="Bunk B."/>
            <person name="Jeske O."/>
            <person name="Meyerdierks A."/>
            <person name="Storesund J.E."/>
            <person name="Kallscheuer N."/>
            <person name="Luecker S."/>
            <person name="Lage O.M."/>
            <person name="Pohl T."/>
            <person name="Merkel B.J."/>
            <person name="Hornburger P."/>
            <person name="Mueller R.-W."/>
            <person name="Bruemmer F."/>
            <person name="Labrenz M."/>
            <person name="Spormann A.M."/>
            <person name="Op Den Camp H."/>
            <person name="Overmann J."/>
            <person name="Amann R."/>
            <person name="Jetten M.S.M."/>
            <person name="Mascher T."/>
            <person name="Medema M.H."/>
            <person name="Devos D.P."/>
            <person name="Kaster A.-K."/>
            <person name="Ovreas L."/>
            <person name="Rohde M."/>
            <person name="Galperin M.Y."/>
            <person name="Jogler C."/>
        </authorList>
    </citation>
    <scope>NUCLEOTIDE SEQUENCE [LARGE SCALE GENOMIC DNA]</scope>
    <source>
        <strain evidence="1 2">Pla123a</strain>
    </source>
</reference>
<keyword evidence="1" id="KW-0328">Glycosyltransferase</keyword>
<evidence type="ECO:0000313" key="1">
    <source>
        <dbReference type="EMBL" id="TWT85922.1"/>
    </source>
</evidence>
<accession>A0A5C5ZF16</accession>
<dbReference type="PANTHER" id="PTHR43179:SF7">
    <property type="entry name" value="RHAMNOSYLTRANSFERASE WBBL"/>
    <property type="match status" value="1"/>
</dbReference>
<organism evidence="1 2">
    <name type="scientific">Posidoniimonas polymericola</name>
    <dbReference type="NCBI Taxonomy" id="2528002"/>
    <lineage>
        <taxon>Bacteria</taxon>
        <taxon>Pseudomonadati</taxon>
        <taxon>Planctomycetota</taxon>
        <taxon>Planctomycetia</taxon>
        <taxon>Pirellulales</taxon>
        <taxon>Lacipirellulaceae</taxon>
        <taxon>Posidoniimonas</taxon>
    </lineage>
</organism>
<keyword evidence="2" id="KW-1185">Reference proteome</keyword>
<proteinExistence type="predicted"/>
<dbReference type="PANTHER" id="PTHR43179">
    <property type="entry name" value="RHAMNOSYLTRANSFERASE WBBL"/>
    <property type="match status" value="1"/>
</dbReference>
<dbReference type="Gene3D" id="3.90.550.10">
    <property type="entry name" value="Spore Coat Polysaccharide Biosynthesis Protein SpsA, Chain A"/>
    <property type="match status" value="1"/>
</dbReference>
<dbReference type="Pfam" id="PF13641">
    <property type="entry name" value="Glyco_tranf_2_3"/>
    <property type="match status" value="1"/>
</dbReference>
<comment type="caution">
    <text evidence="1">The sequence shown here is derived from an EMBL/GenBank/DDBJ whole genome shotgun (WGS) entry which is preliminary data.</text>
</comment>